<dbReference type="Pfam" id="PF00169">
    <property type="entry name" value="PH"/>
    <property type="match status" value="1"/>
</dbReference>
<feature type="domain" description="PH" evidence="7">
    <location>
        <begin position="272"/>
        <end position="368"/>
    </location>
</feature>
<sequence length="753" mass="82404">MVLTVPLVDAFGDSPVFRASVQASENSLHNVDTSIKKMCNIAERIVDLTKDYSAKYSALAEEIQALGGCEDDPSFELLGQQARLAILFKFAQVFKDIERSRMIAASQFKDVFIDPLNNFATNEIYPTKKAGKDYQAAQDNYLNAMGKYMAKRPVDKGIEESARDAAEARRHFHMKTVDYGIKLNDVDTKRRFELVENIIALVYTNFSFFHQGYDTLKDIEPSMRDLTAVLQKTRQEHTRNPGLQSVSFLLPAESYDPTSTASEPKSTRTASTIYKAGYLYKKSSSKMRTVWHRRFFEVQNCYLGYFSLEGKDDAKTTIDLRICMVKETPSPERRFCFDLVSPTKTMTLQAQNKEQLEDWISALQAAIAKSISEEGTGQNTSAQKLTFADPSHTTTLLQTQNPSSPASASARGGNADGSLFARVAAVPGNTTCADCDSTVDVQWASCNLGIVLCITCSGIHRGLGRHVSKVKSLSLDRWDQESGQVLLLLGNRLVNEIFEGGLEQAGGVKPKPDDERAKKQKYCVEKYTTRSYLLPATSSSTTIPPPTHHYLPQLLTALAHGRDVNEADLEGRTILHKACEDPVLVEFLLAWGADAEKRDDRGWTPLHSAVDAGAVNSVLAFLRRTARIDVADKEGKLPIDLAGSQSSSSPSHAHIVSLLAASSPATNTYTAPATAAATSPRSAGTSPTGPPVPAKKEPSATLWEAPPADEWDKAERKHSDAGNTKPIDGMALPPLPSATGSDPWAEEQAQWGT</sequence>
<dbReference type="SMART" id="SM00105">
    <property type="entry name" value="ArfGap"/>
    <property type="match status" value="1"/>
</dbReference>
<dbReference type="InterPro" id="IPR038508">
    <property type="entry name" value="ArfGAP_dom_sf"/>
</dbReference>
<dbReference type="Pfam" id="PF01412">
    <property type="entry name" value="ArfGap"/>
    <property type="match status" value="1"/>
</dbReference>
<dbReference type="GO" id="GO:0005096">
    <property type="term" value="F:GTPase activator activity"/>
    <property type="evidence" value="ECO:0007669"/>
    <property type="project" value="InterPro"/>
</dbReference>
<dbReference type="PROSITE" id="PS50115">
    <property type="entry name" value="ARFGAP"/>
    <property type="match status" value="1"/>
</dbReference>
<dbReference type="InterPro" id="IPR027267">
    <property type="entry name" value="AH/BAR_dom_sf"/>
</dbReference>
<feature type="compositionally biased region" description="Low complexity" evidence="6">
    <location>
        <begin position="671"/>
        <end position="687"/>
    </location>
</feature>
<protein>
    <recommendedName>
        <fullName evidence="11">Arf-GAP with coiled-coil, ANK repeat and PH domain-containing protein</fullName>
    </recommendedName>
</protein>
<dbReference type="InterPro" id="IPR011993">
    <property type="entry name" value="PH-like_dom_sf"/>
</dbReference>
<dbReference type="Pfam" id="PF12796">
    <property type="entry name" value="Ank_2"/>
    <property type="match status" value="1"/>
</dbReference>
<dbReference type="InterPro" id="IPR001164">
    <property type="entry name" value="ArfGAP_dom"/>
</dbReference>
<comment type="caution">
    <text evidence="9">The sequence shown here is derived from an EMBL/GenBank/DDBJ whole genome shotgun (WGS) entry which is preliminary data.</text>
</comment>
<evidence type="ECO:0000259" key="7">
    <source>
        <dbReference type="PROSITE" id="PS50003"/>
    </source>
</evidence>
<keyword evidence="4" id="KW-0040">ANK repeat</keyword>
<dbReference type="GO" id="GO:0005737">
    <property type="term" value="C:cytoplasm"/>
    <property type="evidence" value="ECO:0007669"/>
    <property type="project" value="InterPro"/>
</dbReference>
<dbReference type="Proteomes" id="UP000318582">
    <property type="component" value="Unassembled WGS sequence"/>
</dbReference>
<evidence type="ECO:0008006" key="11">
    <source>
        <dbReference type="Google" id="ProtNLM"/>
    </source>
</evidence>
<evidence type="ECO:0000256" key="1">
    <source>
        <dbReference type="ARBA" id="ARBA00022723"/>
    </source>
</evidence>
<feature type="compositionally biased region" description="Basic and acidic residues" evidence="6">
    <location>
        <begin position="710"/>
        <end position="720"/>
    </location>
</feature>
<dbReference type="CDD" id="cd13250">
    <property type="entry name" value="PH_ACAP"/>
    <property type="match status" value="1"/>
</dbReference>
<dbReference type="PROSITE" id="PS50088">
    <property type="entry name" value="ANK_REPEAT"/>
    <property type="match status" value="1"/>
</dbReference>
<evidence type="ECO:0000256" key="5">
    <source>
        <dbReference type="PROSITE-ProRule" id="PRU00288"/>
    </source>
</evidence>
<proteinExistence type="predicted"/>
<dbReference type="GO" id="GO:0008270">
    <property type="term" value="F:zinc ion binding"/>
    <property type="evidence" value="ECO:0007669"/>
    <property type="project" value="UniProtKB-KW"/>
</dbReference>
<keyword evidence="2 5" id="KW-0863">Zinc-finger</keyword>
<feature type="region of interest" description="Disordered" evidence="6">
    <location>
        <begin position="671"/>
        <end position="753"/>
    </location>
</feature>
<dbReference type="Pfam" id="PF16746">
    <property type="entry name" value="BAR_3"/>
    <property type="match status" value="1"/>
</dbReference>
<keyword evidence="1" id="KW-0479">Metal-binding</keyword>
<evidence type="ECO:0000313" key="10">
    <source>
        <dbReference type="Proteomes" id="UP000318582"/>
    </source>
</evidence>
<feature type="domain" description="Arf-GAP" evidence="8">
    <location>
        <begin position="417"/>
        <end position="541"/>
    </location>
</feature>
<evidence type="ECO:0000256" key="3">
    <source>
        <dbReference type="ARBA" id="ARBA00022833"/>
    </source>
</evidence>
<dbReference type="InterPro" id="IPR037278">
    <property type="entry name" value="ARFGAP/RecO"/>
</dbReference>
<dbReference type="SUPFAM" id="SSF48403">
    <property type="entry name" value="Ankyrin repeat"/>
    <property type="match status" value="1"/>
</dbReference>
<evidence type="ECO:0000259" key="8">
    <source>
        <dbReference type="PROSITE" id="PS50115"/>
    </source>
</evidence>
<evidence type="ECO:0000256" key="6">
    <source>
        <dbReference type="SAM" id="MobiDB-lite"/>
    </source>
</evidence>
<dbReference type="AlphaFoldDB" id="A0A507ECS6"/>
<keyword evidence="10" id="KW-1185">Reference proteome</keyword>
<dbReference type="PRINTS" id="PR00405">
    <property type="entry name" value="REVINTRACTNG"/>
</dbReference>
<dbReference type="Gene3D" id="1.20.1270.60">
    <property type="entry name" value="Arfaptin homology (AH) domain/BAR domain"/>
    <property type="match status" value="1"/>
</dbReference>
<dbReference type="STRING" id="109895.A0A507ECS6"/>
<dbReference type="SMART" id="SM00248">
    <property type="entry name" value="ANK"/>
    <property type="match status" value="2"/>
</dbReference>
<dbReference type="InterPro" id="IPR036770">
    <property type="entry name" value="Ankyrin_rpt-contain_sf"/>
</dbReference>
<dbReference type="SUPFAM" id="SSF57863">
    <property type="entry name" value="ArfGap/RecO-like zinc finger"/>
    <property type="match status" value="1"/>
</dbReference>
<dbReference type="Gene3D" id="1.25.40.20">
    <property type="entry name" value="Ankyrin repeat-containing domain"/>
    <property type="match status" value="1"/>
</dbReference>
<dbReference type="Gene3D" id="1.10.220.150">
    <property type="entry name" value="Arf GTPase activating protein"/>
    <property type="match status" value="1"/>
</dbReference>
<dbReference type="PANTHER" id="PTHR23180:SF160">
    <property type="entry name" value="ADP-RIBOSYLATION FACTOR GTPASE-ACTIVATING PROTEIN EFFECTOR PROTEIN 1"/>
    <property type="match status" value="1"/>
</dbReference>
<dbReference type="SUPFAM" id="SSF50729">
    <property type="entry name" value="PH domain-like"/>
    <property type="match status" value="1"/>
</dbReference>
<dbReference type="Gene3D" id="2.30.29.30">
    <property type="entry name" value="Pleckstrin-homology domain (PH domain)/Phosphotyrosine-binding domain (PTB)"/>
    <property type="match status" value="1"/>
</dbReference>
<dbReference type="InterPro" id="IPR001849">
    <property type="entry name" value="PH_domain"/>
</dbReference>
<dbReference type="PROSITE" id="PS50003">
    <property type="entry name" value="PH_DOMAIN"/>
    <property type="match status" value="1"/>
</dbReference>
<dbReference type="SUPFAM" id="SSF103657">
    <property type="entry name" value="BAR/IMD domain-like"/>
    <property type="match status" value="1"/>
</dbReference>
<evidence type="ECO:0000313" key="9">
    <source>
        <dbReference type="EMBL" id="TPX61873.1"/>
    </source>
</evidence>
<organism evidence="9 10">
    <name type="scientific">Powellomyces hirtus</name>
    <dbReference type="NCBI Taxonomy" id="109895"/>
    <lineage>
        <taxon>Eukaryota</taxon>
        <taxon>Fungi</taxon>
        <taxon>Fungi incertae sedis</taxon>
        <taxon>Chytridiomycota</taxon>
        <taxon>Chytridiomycota incertae sedis</taxon>
        <taxon>Chytridiomycetes</taxon>
        <taxon>Spizellomycetales</taxon>
        <taxon>Powellomycetaceae</taxon>
        <taxon>Powellomyces</taxon>
    </lineage>
</organism>
<gene>
    <name evidence="9" type="ORF">PhCBS80983_g00840</name>
</gene>
<dbReference type="SMART" id="SM00233">
    <property type="entry name" value="PH"/>
    <property type="match status" value="1"/>
</dbReference>
<evidence type="ECO:0000256" key="4">
    <source>
        <dbReference type="PROSITE-ProRule" id="PRU00023"/>
    </source>
</evidence>
<reference evidence="9 10" key="1">
    <citation type="journal article" date="2019" name="Sci. Rep.">
        <title>Comparative genomics of chytrid fungi reveal insights into the obligate biotrophic and pathogenic lifestyle of Synchytrium endobioticum.</title>
        <authorList>
            <person name="van de Vossenberg B.T.L.H."/>
            <person name="Warris S."/>
            <person name="Nguyen H.D.T."/>
            <person name="van Gent-Pelzer M.P.E."/>
            <person name="Joly D.L."/>
            <person name="van de Geest H.C."/>
            <person name="Bonants P.J.M."/>
            <person name="Smith D.S."/>
            <person name="Levesque C.A."/>
            <person name="van der Lee T.A.J."/>
        </authorList>
    </citation>
    <scope>NUCLEOTIDE SEQUENCE [LARGE SCALE GENOMIC DNA]</scope>
    <source>
        <strain evidence="9 10">CBS 809.83</strain>
    </source>
</reference>
<dbReference type="PROSITE" id="PS50297">
    <property type="entry name" value="ANK_REP_REGION"/>
    <property type="match status" value="1"/>
</dbReference>
<name>A0A507ECS6_9FUNG</name>
<dbReference type="PANTHER" id="PTHR23180">
    <property type="entry name" value="CENTAURIN/ARF"/>
    <property type="match status" value="1"/>
</dbReference>
<feature type="repeat" description="ANK" evidence="4">
    <location>
        <begin position="601"/>
        <end position="633"/>
    </location>
</feature>
<evidence type="ECO:0000256" key="2">
    <source>
        <dbReference type="ARBA" id="ARBA00022771"/>
    </source>
</evidence>
<dbReference type="InterPro" id="IPR004148">
    <property type="entry name" value="BAR_dom"/>
</dbReference>
<keyword evidence="3" id="KW-0862">Zinc</keyword>
<accession>A0A507ECS6</accession>
<dbReference type="EMBL" id="QEAQ01000005">
    <property type="protein sequence ID" value="TPX61873.1"/>
    <property type="molecule type" value="Genomic_DNA"/>
</dbReference>
<dbReference type="InterPro" id="IPR002110">
    <property type="entry name" value="Ankyrin_rpt"/>
</dbReference>
<dbReference type="InterPro" id="IPR045258">
    <property type="entry name" value="ACAP1/2/3-like"/>
</dbReference>